<dbReference type="GO" id="GO:0051607">
    <property type="term" value="P:defense response to virus"/>
    <property type="evidence" value="ECO:0007669"/>
    <property type="project" value="UniProtKB-KW"/>
</dbReference>
<evidence type="ECO:0000256" key="5">
    <source>
        <dbReference type="ARBA" id="ARBA00022840"/>
    </source>
</evidence>
<name>A0AAW6FS75_9FIRM</name>
<keyword evidence="1" id="KW-0808">Transferase</keyword>
<dbReference type="Proteomes" id="UP001220658">
    <property type="component" value="Unassembled WGS sequence"/>
</dbReference>
<keyword evidence="7" id="KW-0546">Nucleotide metabolism</keyword>
<dbReference type="GO" id="GO:0009117">
    <property type="term" value="P:nucleotide metabolic process"/>
    <property type="evidence" value="ECO:0007669"/>
    <property type="project" value="UniProtKB-KW"/>
</dbReference>
<evidence type="ECO:0000313" key="12">
    <source>
        <dbReference type="EMBL" id="MDC0827782.1"/>
    </source>
</evidence>
<evidence type="ECO:0000256" key="3">
    <source>
        <dbReference type="ARBA" id="ARBA00022723"/>
    </source>
</evidence>
<evidence type="ECO:0000256" key="4">
    <source>
        <dbReference type="ARBA" id="ARBA00022741"/>
    </source>
</evidence>
<feature type="domain" description="Cyclic GMP-AMP synthase DncV-like nucleotidyltransferase" evidence="11">
    <location>
        <begin position="43"/>
        <end position="118"/>
    </location>
</feature>
<dbReference type="Pfam" id="PF21654">
    <property type="entry name" value="DncV-like_NTFase"/>
    <property type="match status" value="1"/>
</dbReference>
<comment type="caution">
    <text evidence="12">The sequence shown here is derived from an EMBL/GenBank/DDBJ whole genome shotgun (WGS) entry which is preliminary data.</text>
</comment>
<accession>A0AAW6FS75</accession>
<dbReference type="InterPro" id="IPR048445">
    <property type="entry name" value="DncV-like_NTFase"/>
</dbReference>
<keyword evidence="5" id="KW-0067">ATP-binding</keyword>
<dbReference type="GO" id="GO:0046872">
    <property type="term" value="F:metal ion binding"/>
    <property type="evidence" value="ECO:0007669"/>
    <property type="project" value="UniProtKB-KW"/>
</dbReference>
<keyword evidence="8" id="KW-0051">Antiviral defense</keyword>
<keyword evidence="6" id="KW-0460">Magnesium</keyword>
<evidence type="ECO:0000313" key="13">
    <source>
        <dbReference type="Proteomes" id="UP001220658"/>
    </source>
</evidence>
<evidence type="ECO:0000256" key="10">
    <source>
        <dbReference type="ARBA" id="ARBA00048304"/>
    </source>
</evidence>
<organism evidence="12 13">
    <name type="scientific">Faecalitalea cylindroides</name>
    <dbReference type="NCBI Taxonomy" id="39483"/>
    <lineage>
        <taxon>Bacteria</taxon>
        <taxon>Bacillati</taxon>
        <taxon>Bacillota</taxon>
        <taxon>Erysipelotrichia</taxon>
        <taxon>Erysipelotrichales</taxon>
        <taxon>Erysipelotrichaceae</taxon>
        <taxon>Faecalitalea</taxon>
    </lineage>
</organism>
<dbReference type="RefSeq" id="WP_195190943.1">
    <property type="nucleotide sequence ID" value="NZ_JADMUL010000007.1"/>
</dbReference>
<keyword evidence="2" id="KW-0548">Nucleotidyltransferase</keyword>
<protein>
    <recommendedName>
        <fullName evidence="9">Cyclic GMP-AMP synthase</fullName>
    </recommendedName>
</protein>
<gene>
    <name evidence="12" type="ORF">POG00_03555</name>
</gene>
<evidence type="ECO:0000259" key="11">
    <source>
        <dbReference type="Pfam" id="PF21654"/>
    </source>
</evidence>
<keyword evidence="4" id="KW-0547">Nucleotide-binding</keyword>
<dbReference type="EMBL" id="JAQNCK010000007">
    <property type="protein sequence ID" value="MDC0827782.1"/>
    <property type="molecule type" value="Genomic_DNA"/>
</dbReference>
<evidence type="ECO:0000256" key="7">
    <source>
        <dbReference type="ARBA" id="ARBA00023080"/>
    </source>
</evidence>
<evidence type="ECO:0000256" key="6">
    <source>
        <dbReference type="ARBA" id="ARBA00022842"/>
    </source>
</evidence>
<evidence type="ECO:0000256" key="1">
    <source>
        <dbReference type="ARBA" id="ARBA00022679"/>
    </source>
</evidence>
<dbReference type="GO" id="GO:0005524">
    <property type="term" value="F:ATP binding"/>
    <property type="evidence" value="ECO:0007669"/>
    <property type="project" value="UniProtKB-KW"/>
</dbReference>
<comment type="catalytic activity">
    <reaction evidence="10">
        <text>GTP + ATP = 3',3'-cGAMP + 2 diphosphate</text>
        <dbReference type="Rhea" id="RHEA:35647"/>
        <dbReference type="ChEBI" id="CHEBI:30616"/>
        <dbReference type="ChEBI" id="CHEBI:33019"/>
        <dbReference type="ChEBI" id="CHEBI:37565"/>
        <dbReference type="ChEBI" id="CHEBI:71501"/>
    </reaction>
    <physiologicalReaction direction="left-to-right" evidence="10">
        <dbReference type="Rhea" id="RHEA:35648"/>
    </physiologicalReaction>
</comment>
<keyword evidence="3" id="KW-0479">Metal-binding</keyword>
<reference evidence="12" key="1">
    <citation type="submission" date="2023-01" db="EMBL/GenBank/DDBJ databases">
        <title>Human gut microbiome strain richness.</title>
        <authorList>
            <person name="Chen-Liaw A."/>
        </authorList>
    </citation>
    <scope>NUCLEOTIDE SEQUENCE</scope>
    <source>
        <strain evidence="12">D55st1_G4_D55t1_190419</strain>
    </source>
</reference>
<proteinExistence type="predicted"/>
<sequence length="370" mass="42471">MKKDKAIFESLKDLDLSPTMEKNARDKYQALAHYLEGKGLDSDFNPQGSFLIGTVIKPYKDGKDHDYDLDVLAILKRKKEETSAYSVKNDVGNCIKESGLYADKLEKEDENCWTLKYAEIADGVGFSLDIVPSVDEEILVKNEISSSGVDYSKVVNTVSITQKISDTSYNWKTSNSLGFGDWFLEISNNHLTSDMKVKQFDSFPEEIRMAFASIEDIPIYFYRSDLQRAVQFVKRHRDIYYDRSKLNKDKPSSILITALIADSVKKDYCLTVSEIIEKFIVGWKNKSISIMVDGKIVNPVDLRENLIESFTPSQMNYMNKWILSLSALLNIDDETIFKQNLHNDINSRVFTNEFYTPKTITPTKPWKRVK</sequence>
<evidence type="ECO:0000256" key="8">
    <source>
        <dbReference type="ARBA" id="ARBA00023118"/>
    </source>
</evidence>
<evidence type="ECO:0000256" key="2">
    <source>
        <dbReference type="ARBA" id="ARBA00022695"/>
    </source>
</evidence>
<evidence type="ECO:0000256" key="9">
    <source>
        <dbReference type="ARBA" id="ARBA00044145"/>
    </source>
</evidence>
<dbReference type="AlphaFoldDB" id="A0AAW6FS75"/>
<dbReference type="GO" id="GO:0016779">
    <property type="term" value="F:nucleotidyltransferase activity"/>
    <property type="evidence" value="ECO:0007669"/>
    <property type="project" value="UniProtKB-KW"/>
</dbReference>